<feature type="transmembrane region" description="Helical" evidence="1">
    <location>
        <begin position="47"/>
        <end position="67"/>
    </location>
</feature>
<evidence type="ECO:0000313" key="3">
    <source>
        <dbReference type="Proteomes" id="UP000028875"/>
    </source>
</evidence>
<name>A0A024Q844_9BACI</name>
<dbReference type="Proteomes" id="UP000028875">
    <property type="component" value="Unassembled WGS sequence"/>
</dbReference>
<keyword evidence="3" id="KW-1185">Reference proteome</keyword>
<sequence>MLKIITGIGVIAILISATFLGIWTSGLQQRANYQSETREHREFRTKIGLYSGLIGLIFLGIAGLIWYF</sequence>
<proteinExistence type="predicted"/>
<dbReference type="STRING" id="1462526.BN990_00363"/>
<dbReference type="EMBL" id="CCDP010000001">
    <property type="protein sequence ID" value="CDQ38096.1"/>
    <property type="molecule type" value="Genomic_DNA"/>
</dbReference>
<comment type="caution">
    <text evidence="2">The sequence shown here is derived from an EMBL/GenBank/DDBJ whole genome shotgun (WGS) entry which is preliminary data.</text>
</comment>
<dbReference type="OrthoDB" id="2940255at2"/>
<gene>
    <name evidence="2" type="ORF">BN990_00363</name>
</gene>
<reference evidence="2 3" key="1">
    <citation type="submission" date="2014-03" db="EMBL/GenBank/DDBJ databases">
        <authorList>
            <person name="Urmite Genomes U."/>
        </authorList>
    </citation>
    <scope>NUCLEOTIDE SEQUENCE [LARGE SCALE GENOMIC DNA]</scope>
    <source>
        <strain evidence="2 3">Vm-5</strain>
    </source>
</reference>
<dbReference type="AlphaFoldDB" id="A0A024Q844"/>
<dbReference type="InterPro" id="IPR035167">
    <property type="entry name" value="DUF5316"/>
</dbReference>
<keyword evidence="1" id="KW-1133">Transmembrane helix</keyword>
<feature type="transmembrane region" description="Helical" evidence="1">
    <location>
        <begin position="6"/>
        <end position="26"/>
    </location>
</feature>
<dbReference type="RefSeq" id="WP_021290030.1">
    <property type="nucleotide sequence ID" value="NZ_BNER01000001.1"/>
</dbReference>
<protein>
    <recommendedName>
        <fullName evidence="4">Cytochrome c biogenesis protein ResB</fullName>
    </recommendedName>
</protein>
<evidence type="ECO:0000256" key="1">
    <source>
        <dbReference type="SAM" id="Phobius"/>
    </source>
</evidence>
<evidence type="ECO:0008006" key="4">
    <source>
        <dbReference type="Google" id="ProtNLM"/>
    </source>
</evidence>
<keyword evidence="1" id="KW-0812">Transmembrane</keyword>
<keyword evidence="1" id="KW-0472">Membrane</keyword>
<reference evidence="3" key="2">
    <citation type="submission" date="2014-05" db="EMBL/GenBank/DDBJ databases">
        <title>Draft genome sequence of Virgibacillus massiliensis Vm-5.</title>
        <authorList>
            <person name="Khelaifia S."/>
            <person name="Croce O."/>
            <person name="Lagier J.C."/>
            <person name="Raoult D."/>
        </authorList>
    </citation>
    <scope>NUCLEOTIDE SEQUENCE [LARGE SCALE GENOMIC DNA]</scope>
    <source>
        <strain evidence="3">Vm-5</strain>
    </source>
</reference>
<accession>A0A024Q844</accession>
<organism evidence="2 3">
    <name type="scientific">Virgibacillus massiliensis</name>
    <dbReference type="NCBI Taxonomy" id="1462526"/>
    <lineage>
        <taxon>Bacteria</taxon>
        <taxon>Bacillati</taxon>
        <taxon>Bacillota</taxon>
        <taxon>Bacilli</taxon>
        <taxon>Bacillales</taxon>
        <taxon>Bacillaceae</taxon>
        <taxon>Virgibacillus</taxon>
    </lineage>
</organism>
<dbReference type="Pfam" id="PF17247">
    <property type="entry name" value="DUF5316"/>
    <property type="match status" value="1"/>
</dbReference>
<evidence type="ECO:0000313" key="2">
    <source>
        <dbReference type="EMBL" id="CDQ38096.1"/>
    </source>
</evidence>